<dbReference type="OrthoDB" id="3631561at2"/>
<proteinExistence type="predicted"/>
<comment type="caution">
    <text evidence="2">The sequence shown here is derived from an EMBL/GenBank/DDBJ whole genome shotgun (WGS) entry which is preliminary data.</text>
</comment>
<evidence type="ECO:0000313" key="2">
    <source>
        <dbReference type="EMBL" id="ROO30629.1"/>
    </source>
</evidence>
<evidence type="ECO:0000313" key="3">
    <source>
        <dbReference type="Proteomes" id="UP000285310"/>
    </source>
</evidence>
<dbReference type="Proteomes" id="UP000285310">
    <property type="component" value="Unassembled WGS sequence"/>
</dbReference>
<keyword evidence="1" id="KW-1133">Transmembrane helix</keyword>
<keyword evidence="3" id="KW-1185">Reference proteome</keyword>
<feature type="transmembrane region" description="Helical" evidence="1">
    <location>
        <begin position="383"/>
        <end position="405"/>
    </location>
</feature>
<dbReference type="PANTHER" id="PTHR35791:SF1">
    <property type="entry name" value="UPF0754 MEMBRANE PROTEIN YHEB"/>
    <property type="match status" value="1"/>
</dbReference>
<accession>A0A423PYF3</accession>
<evidence type="ECO:0008006" key="4">
    <source>
        <dbReference type="Google" id="ProtNLM"/>
    </source>
</evidence>
<dbReference type="InParanoid" id="A0A423PYF3"/>
<sequence length="417" mass="47076">MDAFWFSATVWKYISIPVFSALVGYVTNVVALKMMFYPLEFRGVCRPYLGWQGIVPRKASKMTGVAVDTLTDSLIDEDEIFGRIDADALAAVLEGPMRRETGLIAEQIMQEQHPALWARLPTAVRDEIKRRLRARAQHIVAAVNADMRANLSYLFDLDGMIVKALVRDKSLLNDIFLQTGHREFKFIARSGLVLGGLFGLIQMLIWLAFDGWWLLPVFGLIVGFATNWLALKMIFAPRRPVRIGPWRVQGLFFRRQNEVAEDYGRLVAERVLTPRALVDEILYGPYADKLNAIVRHEVATAVDEALSRMRPLIGWALGEADYAALKTRAGEETVARMPRVLADAEPYFQRALRIRETLTERLSALNPRAFEAMLRPAFEEDEWILVAVGAALGLAVGWFQLVVVFSDVFVARFGALF</sequence>
<dbReference type="PANTHER" id="PTHR35791">
    <property type="entry name" value="UPF0754 MEMBRANE PROTEIN YHEB"/>
    <property type="match status" value="1"/>
</dbReference>
<dbReference type="RefSeq" id="WP_123657466.1">
    <property type="nucleotide sequence ID" value="NZ_AYKG01000011.1"/>
</dbReference>
<feature type="transmembrane region" description="Helical" evidence="1">
    <location>
        <begin position="186"/>
        <end position="207"/>
    </location>
</feature>
<evidence type="ECO:0000256" key="1">
    <source>
        <dbReference type="SAM" id="Phobius"/>
    </source>
</evidence>
<keyword evidence="1" id="KW-0472">Membrane</keyword>
<feature type="transmembrane region" description="Helical" evidence="1">
    <location>
        <begin position="213"/>
        <end position="231"/>
    </location>
</feature>
<gene>
    <name evidence="2" type="ORF">SAJA_04595</name>
</gene>
<dbReference type="EMBL" id="AYKG01000011">
    <property type="protein sequence ID" value="ROO30629.1"/>
    <property type="molecule type" value="Genomic_DNA"/>
</dbReference>
<dbReference type="AlphaFoldDB" id="A0A423PYF3"/>
<feature type="transmembrane region" description="Helical" evidence="1">
    <location>
        <begin position="12"/>
        <end position="32"/>
    </location>
</feature>
<keyword evidence="1" id="KW-0812">Transmembrane</keyword>
<reference evidence="2 3" key="1">
    <citation type="submission" date="2013-10" db="EMBL/GenBank/DDBJ databases">
        <title>Salinisphaera japonica YTM-1 Genome Sequencing.</title>
        <authorList>
            <person name="Lai Q."/>
            <person name="Li C."/>
            <person name="Shao Z."/>
        </authorList>
    </citation>
    <scope>NUCLEOTIDE SEQUENCE [LARGE SCALE GENOMIC DNA]</scope>
    <source>
        <strain evidence="2 3">YTM-1</strain>
    </source>
</reference>
<name>A0A423PYF3_9GAMM</name>
<protein>
    <recommendedName>
        <fullName evidence="4">DUF445 domain-containing protein</fullName>
    </recommendedName>
</protein>
<organism evidence="2 3">
    <name type="scientific">Salinisphaera japonica YTM-1</name>
    <dbReference type="NCBI Taxonomy" id="1209778"/>
    <lineage>
        <taxon>Bacteria</taxon>
        <taxon>Pseudomonadati</taxon>
        <taxon>Pseudomonadota</taxon>
        <taxon>Gammaproteobacteria</taxon>
        <taxon>Salinisphaerales</taxon>
        <taxon>Salinisphaeraceae</taxon>
        <taxon>Salinisphaera</taxon>
    </lineage>
</organism>